<dbReference type="RefSeq" id="WP_004812800.1">
    <property type="nucleotide sequence ID" value="NZ_ABXA01000010.1"/>
</dbReference>
<evidence type="ECO:0000313" key="2">
    <source>
        <dbReference type="Proteomes" id="UP000005451"/>
    </source>
</evidence>
<name>B6W738_9FIRM</name>
<dbReference type="EMBL" id="ABXA01000010">
    <property type="protein sequence ID" value="EEB36755.1"/>
    <property type="molecule type" value="Genomic_DNA"/>
</dbReference>
<evidence type="ECO:0000313" key="1">
    <source>
        <dbReference type="EMBL" id="EEB36755.1"/>
    </source>
</evidence>
<sequence>MLGFSLIIAPGSLKAAKEQVSQETVKEEIAEVNEEFKLTDAQIQRLKKLILKMQK</sequence>
<protein>
    <submittedName>
        <fullName evidence="1">Uncharacterized protein</fullName>
    </submittedName>
</protein>
<reference evidence="1 2" key="2">
    <citation type="submission" date="2008-10" db="EMBL/GenBank/DDBJ databases">
        <title>Draft genome sequence of Anaerococcus hydrogenalis (DSM 7454).</title>
        <authorList>
            <person name="Sudarsanam P."/>
            <person name="Ley R."/>
            <person name="Guruge J."/>
            <person name="Turnbaugh P.J."/>
            <person name="Mahowald M."/>
            <person name="Liep D."/>
            <person name="Gordon J."/>
        </authorList>
    </citation>
    <scope>NUCLEOTIDE SEQUENCE [LARGE SCALE GENOMIC DNA]</scope>
    <source>
        <strain evidence="1 2">DSM 7454</strain>
    </source>
</reference>
<accession>B6W738</accession>
<reference evidence="1 2" key="1">
    <citation type="submission" date="2008-09" db="EMBL/GenBank/DDBJ databases">
        <authorList>
            <person name="Fulton L."/>
            <person name="Clifton S."/>
            <person name="Fulton B."/>
            <person name="Xu J."/>
            <person name="Minx P."/>
            <person name="Pepin K.H."/>
            <person name="Johnson M."/>
            <person name="Thiruvilangam P."/>
            <person name="Bhonagiri V."/>
            <person name="Nash W.E."/>
            <person name="Mardis E.R."/>
            <person name="Wilson R.K."/>
        </authorList>
    </citation>
    <scope>NUCLEOTIDE SEQUENCE [LARGE SCALE GENOMIC DNA]</scope>
    <source>
        <strain evidence="1 2">DSM 7454</strain>
    </source>
</reference>
<organism evidence="1 2">
    <name type="scientific">Anaerococcus hydrogenalis DSM 7454</name>
    <dbReference type="NCBI Taxonomy" id="561177"/>
    <lineage>
        <taxon>Bacteria</taxon>
        <taxon>Bacillati</taxon>
        <taxon>Bacillota</taxon>
        <taxon>Tissierellia</taxon>
        <taxon>Tissierellales</taxon>
        <taxon>Peptoniphilaceae</taxon>
        <taxon>Anaerococcus</taxon>
    </lineage>
</organism>
<proteinExistence type="predicted"/>
<gene>
    <name evidence="1" type="ORF">ANHYDRO_00356</name>
</gene>
<comment type="caution">
    <text evidence="1">The sequence shown here is derived from an EMBL/GenBank/DDBJ whole genome shotgun (WGS) entry which is preliminary data.</text>
</comment>
<dbReference type="Proteomes" id="UP000005451">
    <property type="component" value="Unassembled WGS sequence"/>
</dbReference>
<dbReference type="AlphaFoldDB" id="B6W738"/>